<dbReference type="AlphaFoldDB" id="A0A2A4IXZ1"/>
<accession>A0A2A4IXZ1</accession>
<gene>
    <name evidence="2" type="ORF">B5V51_11177</name>
</gene>
<reference evidence="2" key="1">
    <citation type="submission" date="2017-09" db="EMBL/GenBank/DDBJ databases">
        <title>Contemporary evolution of a Lepidopteran species, Heliothis virescens, in response to modern agricultural practices.</title>
        <authorList>
            <person name="Fritz M.L."/>
            <person name="Deyonke A.M."/>
            <person name="Papanicolaou A."/>
            <person name="Micinski S."/>
            <person name="Westbrook J."/>
            <person name="Gould F."/>
        </authorList>
    </citation>
    <scope>NUCLEOTIDE SEQUENCE [LARGE SCALE GENOMIC DNA]</scope>
    <source>
        <strain evidence="2">HvINT-</strain>
        <tissue evidence="2">Whole body</tissue>
    </source>
</reference>
<evidence type="ECO:0000313" key="2">
    <source>
        <dbReference type="EMBL" id="PCG64134.1"/>
    </source>
</evidence>
<comment type="caution">
    <text evidence="2">The sequence shown here is derived from an EMBL/GenBank/DDBJ whole genome shotgun (WGS) entry which is preliminary data.</text>
</comment>
<organism evidence="2">
    <name type="scientific">Heliothis virescens</name>
    <name type="common">Tobacco budworm moth</name>
    <dbReference type="NCBI Taxonomy" id="7102"/>
    <lineage>
        <taxon>Eukaryota</taxon>
        <taxon>Metazoa</taxon>
        <taxon>Ecdysozoa</taxon>
        <taxon>Arthropoda</taxon>
        <taxon>Hexapoda</taxon>
        <taxon>Insecta</taxon>
        <taxon>Pterygota</taxon>
        <taxon>Neoptera</taxon>
        <taxon>Endopterygota</taxon>
        <taxon>Lepidoptera</taxon>
        <taxon>Glossata</taxon>
        <taxon>Ditrysia</taxon>
        <taxon>Noctuoidea</taxon>
        <taxon>Noctuidae</taxon>
        <taxon>Heliothinae</taxon>
        <taxon>Heliothis</taxon>
    </lineage>
</organism>
<evidence type="ECO:0000256" key="1">
    <source>
        <dbReference type="SAM" id="MobiDB-lite"/>
    </source>
</evidence>
<dbReference type="EMBL" id="NWSH01005547">
    <property type="protein sequence ID" value="PCG64134.1"/>
    <property type="molecule type" value="Genomic_DNA"/>
</dbReference>
<name>A0A2A4IXZ1_HELVI</name>
<feature type="region of interest" description="Disordered" evidence="1">
    <location>
        <begin position="175"/>
        <end position="195"/>
    </location>
</feature>
<protein>
    <submittedName>
        <fullName evidence="2">Uncharacterized protein</fullName>
    </submittedName>
</protein>
<sequence length="218" mass="24063">MAVILAGEREDTWHNTTLAECRLMEEERPRTHEGPTEVRKSICSRPMTAVFGGWSAALESGTGGLSLPAGRMSQKEICGTERESPLPTPAMAPRMKEKKAHRCSAGKGADYMPFPCARPVKWVRKSARCVDDSGGQSAYFDGPRAEARAGCRRAPLLRRVPRARSHRIFFTTPCRRRKAERGGPATSRGAAEESVIPATPARQRAEANDSARVRGWWF</sequence>
<proteinExistence type="predicted"/>